<keyword evidence="2" id="KW-1185">Reference proteome</keyword>
<protein>
    <submittedName>
        <fullName evidence="1">Uncharacterized protein</fullName>
    </submittedName>
</protein>
<evidence type="ECO:0000313" key="2">
    <source>
        <dbReference type="Proteomes" id="UP000184196"/>
    </source>
</evidence>
<organism evidence="1 2">
    <name type="scientific">Desulfofundulus australicus DSM 11792</name>
    <dbReference type="NCBI Taxonomy" id="1121425"/>
    <lineage>
        <taxon>Bacteria</taxon>
        <taxon>Bacillati</taxon>
        <taxon>Bacillota</taxon>
        <taxon>Clostridia</taxon>
        <taxon>Eubacteriales</taxon>
        <taxon>Peptococcaceae</taxon>
        <taxon>Desulfofundulus</taxon>
    </lineage>
</organism>
<dbReference type="AlphaFoldDB" id="A0A1M4VX51"/>
<dbReference type="InterPro" id="IPR054055">
    <property type="entry name" value="YpzH"/>
</dbReference>
<dbReference type="Proteomes" id="UP000184196">
    <property type="component" value="Unassembled WGS sequence"/>
</dbReference>
<dbReference type="Pfam" id="PF21835">
    <property type="entry name" value="YIEGIA_cap"/>
    <property type="match status" value="1"/>
</dbReference>
<accession>A0A1M4VX51</accession>
<dbReference type="EMBL" id="FQUW01000008">
    <property type="protein sequence ID" value="SHE73470.1"/>
    <property type="molecule type" value="Genomic_DNA"/>
</dbReference>
<reference evidence="2" key="1">
    <citation type="submission" date="2016-11" db="EMBL/GenBank/DDBJ databases">
        <authorList>
            <person name="Varghese N."/>
            <person name="Submissions S."/>
        </authorList>
    </citation>
    <scope>NUCLEOTIDE SEQUENCE [LARGE SCALE GENOMIC DNA]</scope>
    <source>
        <strain evidence="2">DSM 11792</strain>
    </source>
</reference>
<evidence type="ECO:0000313" key="1">
    <source>
        <dbReference type="EMBL" id="SHE73470.1"/>
    </source>
</evidence>
<sequence length="65" mass="7308">MDGGVMENRIMALVTLNMDIVAGGAPIFFARNQEEQVKMARYLARTLDAMVHDLENGVYIIVKHE</sequence>
<gene>
    <name evidence="1" type="ORF">SAMN02745218_00763</name>
</gene>
<name>A0A1M4VX51_9FIRM</name>
<proteinExistence type="predicted"/>